<evidence type="ECO:0000313" key="5">
    <source>
        <dbReference type="EMBL" id="ADQ43544.1"/>
    </source>
</evidence>
<dbReference type="PANTHER" id="PTHR11461:SF211">
    <property type="entry name" value="GH10112P-RELATED"/>
    <property type="match status" value="1"/>
</dbReference>
<accession>E5KHE4</accession>
<protein>
    <submittedName>
        <fullName evidence="5">Serine protease inhibitor-like protein</fullName>
    </submittedName>
</protein>
<dbReference type="InterPro" id="IPR042185">
    <property type="entry name" value="Serpin_sf_2"/>
</dbReference>
<dbReference type="Gene3D" id="2.30.39.10">
    <property type="entry name" value="Alpha-1-antitrypsin, domain 1"/>
    <property type="match status" value="1"/>
</dbReference>
<dbReference type="InterPro" id="IPR042178">
    <property type="entry name" value="Serpin_sf_1"/>
</dbReference>
<comment type="similarity">
    <text evidence="1">Belongs to the serpin family.</text>
</comment>
<dbReference type="InterPro" id="IPR023796">
    <property type="entry name" value="Serpin_dom"/>
</dbReference>
<proteinExistence type="evidence at transcript level"/>
<dbReference type="GO" id="GO:0005615">
    <property type="term" value="C:extracellular space"/>
    <property type="evidence" value="ECO:0007669"/>
    <property type="project" value="InterPro"/>
</dbReference>
<organism evidence="5">
    <name type="scientific">Allonemobius socius</name>
    <dbReference type="NCBI Taxonomy" id="208665"/>
    <lineage>
        <taxon>Eukaryota</taxon>
        <taxon>Metazoa</taxon>
        <taxon>Ecdysozoa</taxon>
        <taxon>Arthropoda</taxon>
        <taxon>Hexapoda</taxon>
        <taxon>Insecta</taxon>
        <taxon>Pterygota</taxon>
        <taxon>Neoptera</taxon>
        <taxon>Polyneoptera</taxon>
        <taxon>Orthoptera</taxon>
        <taxon>Ensifera</taxon>
        <taxon>Gryllidea</taxon>
        <taxon>Grylloidea</taxon>
        <taxon>Trigonidiidae</taxon>
        <taxon>Nemobiinae</taxon>
        <taxon>Allonemobius</taxon>
        <taxon>Allonemobius socius complex</taxon>
    </lineage>
</organism>
<dbReference type="PANTHER" id="PTHR11461">
    <property type="entry name" value="SERINE PROTEASE INHIBITOR, SERPIN"/>
    <property type="match status" value="1"/>
</dbReference>
<dbReference type="InterPro" id="IPR036186">
    <property type="entry name" value="Serpin_sf"/>
</dbReference>
<feature type="domain" description="Serpin" evidence="4">
    <location>
        <begin position="8"/>
        <end position="115"/>
    </location>
</feature>
<keyword evidence="3" id="KW-0722">Serine protease inhibitor</keyword>
<dbReference type="InterPro" id="IPR000215">
    <property type="entry name" value="Serpin_fam"/>
</dbReference>
<evidence type="ECO:0000256" key="1">
    <source>
        <dbReference type="ARBA" id="ARBA00009500"/>
    </source>
</evidence>
<feature type="non-terminal residue" evidence="5">
    <location>
        <position position="1"/>
    </location>
</feature>
<dbReference type="PROSITE" id="PS00284">
    <property type="entry name" value="SERPIN"/>
    <property type="match status" value="1"/>
</dbReference>
<dbReference type="GO" id="GO:0004867">
    <property type="term" value="F:serine-type endopeptidase inhibitor activity"/>
    <property type="evidence" value="ECO:0007669"/>
    <property type="project" value="UniProtKB-KW"/>
</dbReference>
<keyword evidence="2" id="KW-0646">Protease inhibitor</keyword>
<dbReference type="Gene3D" id="3.30.497.10">
    <property type="entry name" value="Antithrombin, subunit I, domain 2"/>
    <property type="match status" value="1"/>
</dbReference>
<dbReference type="Pfam" id="PF00079">
    <property type="entry name" value="Serpin"/>
    <property type="match status" value="1"/>
</dbReference>
<dbReference type="InterPro" id="IPR023795">
    <property type="entry name" value="Serpin_CS"/>
</dbReference>
<feature type="non-terminal residue" evidence="5">
    <location>
        <position position="116"/>
    </location>
</feature>
<dbReference type="EMBL" id="HQ130739">
    <property type="protein sequence ID" value="ADQ43544.1"/>
    <property type="molecule type" value="mRNA"/>
</dbReference>
<evidence type="ECO:0000256" key="2">
    <source>
        <dbReference type="ARBA" id="ARBA00022690"/>
    </source>
</evidence>
<name>E5KHE4_9ORTH</name>
<evidence type="ECO:0000256" key="3">
    <source>
        <dbReference type="ARBA" id="ARBA00022900"/>
    </source>
</evidence>
<sequence>DFSDIPTASMEVYVTVPKFKIEKSFKFKDTLMKMDIKQLFDKNADVSNITTETIFAHEVVQKTIIGFTEHGTEDGVNSGERFPLKSMCEPVEFVADRPFVFLVKRDTDVVFIGRFS</sequence>
<dbReference type="SUPFAM" id="SSF56574">
    <property type="entry name" value="Serpins"/>
    <property type="match status" value="1"/>
</dbReference>
<evidence type="ECO:0000259" key="4">
    <source>
        <dbReference type="Pfam" id="PF00079"/>
    </source>
</evidence>
<dbReference type="AlphaFoldDB" id="E5KHE4"/>
<reference evidence="5" key="1">
    <citation type="journal article" date="2011" name="Mol. Biol. Evol.">
        <title>Comparative proteomics uncovers the signature of natural selection acting on the ejaculate proteomes of two cricket species isolated by postmating, prezygotic phenotypes.</title>
        <authorList>
            <person name="Marshall J.L."/>
            <person name="Huestis D.L."/>
            <person name="Garcia C."/>
            <person name="Hiromasa Y."/>
            <person name="Wheeler S."/>
            <person name="Noh S."/>
            <person name="Tomich J.M."/>
            <person name="Howard D.J."/>
        </authorList>
    </citation>
    <scope>NUCLEOTIDE SEQUENCE</scope>
</reference>